<accession>A0A183CYI1</accession>
<protein>
    <submittedName>
        <fullName evidence="3">CC domain-containing protein</fullName>
    </submittedName>
</protein>
<dbReference type="OrthoDB" id="5816387at2759"/>
<evidence type="ECO:0000313" key="3">
    <source>
        <dbReference type="WBParaSite" id="GPUH_0000152501-mRNA-1"/>
    </source>
</evidence>
<dbReference type="Proteomes" id="UP000271098">
    <property type="component" value="Unassembled WGS sequence"/>
</dbReference>
<dbReference type="InterPro" id="IPR039260">
    <property type="entry name" value="Cpg-3"/>
</dbReference>
<evidence type="ECO:0000313" key="2">
    <source>
        <dbReference type="Proteomes" id="UP000271098"/>
    </source>
</evidence>
<gene>
    <name evidence="1" type="ORF">GPUH_LOCUS1522</name>
</gene>
<name>A0A183CYI1_9BILA</name>
<dbReference type="EMBL" id="UYRT01001863">
    <property type="protein sequence ID" value="VDK30285.1"/>
    <property type="molecule type" value="Genomic_DNA"/>
</dbReference>
<evidence type="ECO:0000313" key="1">
    <source>
        <dbReference type="EMBL" id="VDK30285.1"/>
    </source>
</evidence>
<reference evidence="1 2" key="2">
    <citation type="submission" date="2018-11" db="EMBL/GenBank/DDBJ databases">
        <authorList>
            <consortium name="Pathogen Informatics"/>
        </authorList>
    </citation>
    <scope>NUCLEOTIDE SEQUENCE [LARGE SCALE GENOMIC DNA]</scope>
</reference>
<dbReference type="WBParaSite" id="GPUH_0000152501-mRNA-1">
    <property type="protein sequence ID" value="GPUH_0000152501-mRNA-1"/>
    <property type="gene ID" value="GPUH_0000152501"/>
</dbReference>
<organism evidence="3">
    <name type="scientific">Gongylonema pulchrum</name>
    <dbReference type="NCBI Taxonomy" id="637853"/>
    <lineage>
        <taxon>Eukaryota</taxon>
        <taxon>Metazoa</taxon>
        <taxon>Ecdysozoa</taxon>
        <taxon>Nematoda</taxon>
        <taxon>Chromadorea</taxon>
        <taxon>Rhabditida</taxon>
        <taxon>Spirurina</taxon>
        <taxon>Spiruromorpha</taxon>
        <taxon>Spiruroidea</taxon>
        <taxon>Gongylonematidae</taxon>
        <taxon>Gongylonema</taxon>
    </lineage>
</organism>
<dbReference type="PANTHER" id="PTHR37973:SF1">
    <property type="entry name" value="DICKKOPF_N DOMAIN-CONTAINING PROTEIN"/>
    <property type="match status" value="1"/>
</dbReference>
<sequence length="97" mass="10154">MYKANTTSRRCLGLAVGKCNCGACLTFVHCVSDQQCGGLAGACTEKGYCDCARGFKQAGYDNAFDAFVKLCNVKECIPDTPSCHGLPCNAGLCACPI</sequence>
<proteinExistence type="predicted"/>
<dbReference type="PANTHER" id="PTHR37973">
    <property type="entry name" value="CHONDROITIN PROTEOGLYCAN 3"/>
    <property type="match status" value="1"/>
</dbReference>
<keyword evidence="2" id="KW-1185">Reference proteome</keyword>
<dbReference type="AlphaFoldDB" id="A0A183CYI1"/>
<reference evidence="3" key="1">
    <citation type="submission" date="2016-06" db="UniProtKB">
        <authorList>
            <consortium name="WormBaseParasite"/>
        </authorList>
    </citation>
    <scope>IDENTIFICATION</scope>
</reference>